<feature type="transmembrane region" description="Helical" evidence="2">
    <location>
        <begin position="30"/>
        <end position="49"/>
    </location>
</feature>
<dbReference type="EMBL" id="BNJK01000002">
    <property type="protein sequence ID" value="GHO99505.1"/>
    <property type="molecule type" value="Genomic_DNA"/>
</dbReference>
<feature type="transmembrane region" description="Helical" evidence="2">
    <location>
        <begin position="69"/>
        <end position="91"/>
    </location>
</feature>
<reference evidence="3" key="1">
    <citation type="submission" date="2020-10" db="EMBL/GenBank/DDBJ databases">
        <title>Taxonomic study of unclassified bacteria belonging to the class Ktedonobacteria.</title>
        <authorList>
            <person name="Yabe S."/>
            <person name="Wang C.M."/>
            <person name="Zheng Y."/>
            <person name="Sakai Y."/>
            <person name="Cavaletti L."/>
            <person name="Monciardini P."/>
            <person name="Donadio S."/>
        </authorList>
    </citation>
    <scope>NUCLEOTIDE SEQUENCE</scope>
    <source>
        <strain evidence="3">ID150040</strain>
    </source>
</reference>
<accession>A0A8J3N8G5</accession>
<feature type="region of interest" description="Disordered" evidence="1">
    <location>
        <begin position="272"/>
        <end position="294"/>
    </location>
</feature>
<comment type="caution">
    <text evidence="3">The sequence shown here is derived from an EMBL/GenBank/DDBJ whole genome shotgun (WGS) entry which is preliminary data.</text>
</comment>
<keyword evidence="4" id="KW-1185">Reference proteome</keyword>
<keyword evidence="2" id="KW-0812">Transmembrane</keyword>
<evidence type="ECO:0000313" key="4">
    <source>
        <dbReference type="Proteomes" id="UP000597444"/>
    </source>
</evidence>
<feature type="transmembrane region" description="Helical" evidence="2">
    <location>
        <begin position="141"/>
        <end position="158"/>
    </location>
</feature>
<proteinExistence type="predicted"/>
<dbReference type="RefSeq" id="WP_220210146.1">
    <property type="nucleotide sequence ID" value="NZ_BNJK01000002.1"/>
</dbReference>
<feature type="compositionally biased region" description="Polar residues" evidence="1">
    <location>
        <begin position="276"/>
        <end position="291"/>
    </location>
</feature>
<feature type="transmembrane region" description="Helical" evidence="2">
    <location>
        <begin position="103"/>
        <end position="121"/>
    </location>
</feature>
<evidence type="ECO:0000313" key="3">
    <source>
        <dbReference type="EMBL" id="GHO99505.1"/>
    </source>
</evidence>
<dbReference type="Proteomes" id="UP000597444">
    <property type="component" value="Unassembled WGS sequence"/>
</dbReference>
<evidence type="ECO:0000256" key="2">
    <source>
        <dbReference type="SAM" id="Phobius"/>
    </source>
</evidence>
<sequence>MTSVQSSSTESQSFWVQFAELAWLDRAISFIFRLIAILAEPFLAFGLIASAVDYGSHGHLLESNENLMMAWITTQALALEGSGGVALAMSFESQAQNDPVKAWTQRCLALMLMAVGGVMFFSEMSATAPGFKAVMTSPGYVYVMAGLRTLVSLWYIAVCRTKTHRYSGSEPAQAPAPALQLSDEDVAQKVESEVDKVRTNIQGQLDELRNIIDGQLKEIPAQVYAAAQSMTFEVNPDLLNAQVAQSVEQAMHTLDLSAQIRASVEQAMRTHRGTAQPKTTDELAQSTAQSKETVKIPAITEKGVRIQHYIAEQRGLGKEPTLDDIMAECNCAKNTAVQWRKAMEVHR</sequence>
<keyword evidence="2" id="KW-0472">Membrane</keyword>
<organism evidence="3 4">
    <name type="scientific">Reticulibacter mediterranei</name>
    <dbReference type="NCBI Taxonomy" id="2778369"/>
    <lineage>
        <taxon>Bacteria</taxon>
        <taxon>Bacillati</taxon>
        <taxon>Chloroflexota</taxon>
        <taxon>Ktedonobacteria</taxon>
        <taxon>Ktedonobacterales</taxon>
        <taxon>Reticulibacteraceae</taxon>
        <taxon>Reticulibacter</taxon>
    </lineage>
</organism>
<keyword evidence="2" id="KW-1133">Transmembrane helix</keyword>
<evidence type="ECO:0000256" key="1">
    <source>
        <dbReference type="SAM" id="MobiDB-lite"/>
    </source>
</evidence>
<name>A0A8J3N8G5_9CHLR</name>
<protein>
    <submittedName>
        <fullName evidence="3">Uncharacterized protein</fullName>
    </submittedName>
</protein>
<dbReference type="AlphaFoldDB" id="A0A8J3N8G5"/>
<gene>
    <name evidence="3" type="ORF">KSF_095530</name>
</gene>